<comment type="caution">
    <text evidence="2">The sequence shown here is derived from an EMBL/GenBank/DDBJ whole genome shotgun (WGS) entry which is preliminary data.</text>
</comment>
<sequence length="66" mass="7265">MPDRLGAKPALLLWGMKDPALPPGRSVPRMRSIFPDHVVVELPNAKHFIHEDAPEPIAAAISERFG</sequence>
<dbReference type="SUPFAM" id="SSF53474">
    <property type="entry name" value="alpha/beta-Hydrolases"/>
    <property type="match status" value="1"/>
</dbReference>
<dbReference type="InterPro" id="IPR029058">
    <property type="entry name" value="AB_hydrolase_fold"/>
</dbReference>
<dbReference type="Gene3D" id="3.40.50.1820">
    <property type="entry name" value="alpha/beta hydrolase"/>
    <property type="match status" value="1"/>
</dbReference>
<evidence type="ECO:0000313" key="2">
    <source>
        <dbReference type="EMBL" id="GFG75978.1"/>
    </source>
</evidence>
<dbReference type="Proteomes" id="UP000465361">
    <property type="component" value="Unassembled WGS sequence"/>
</dbReference>
<evidence type="ECO:0000313" key="3">
    <source>
        <dbReference type="Proteomes" id="UP000465361"/>
    </source>
</evidence>
<dbReference type="EMBL" id="BLKW01000004">
    <property type="protein sequence ID" value="GFG75978.1"/>
    <property type="molecule type" value="Genomic_DNA"/>
</dbReference>
<protein>
    <recommendedName>
        <fullName evidence="1">AB hydrolase-1 domain-containing protein</fullName>
    </recommendedName>
</protein>
<dbReference type="AlphaFoldDB" id="A0A7I9Y1M7"/>
<dbReference type="GO" id="GO:0003824">
    <property type="term" value="F:catalytic activity"/>
    <property type="evidence" value="ECO:0007669"/>
    <property type="project" value="UniProtKB-ARBA"/>
</dbReference>
<keyword evidence="3" id="KW-1185">Reference proteome</keyword>
<evidence type="ECO:0000259" key="1">
    <source>
        <dbReference type="Pfam" id="PF00561"/>
    </source>
</evidence>
<accession>A0A7I9Y1M7</accession>
<dbReference type="InterPro" id="IPR000073">
    <property type="entry name" value="AB_hydrolase_1"/>
</dbReference>
<proteinExistence type="predicted"/>
<name>A0A7I9Y1M7_9MYCO</name>
<gene>
    <name evidence="2" type="ORF">MBOT_33430</name>
</gene>
<organism evidence="2 3">
    <name type="scientific">Mycobacterium botniense</name>
    <dbReference type="NCBI Taxonomy" id="84962"/>
    <lineage>
        <taxon>Bacteria</taxon>
        <taxon>Bacillati</taxon>
        <taxon>Actinomycetota</taxon>
        <taxon>Actinomycetes</taxon>
        <taxon>Mycobacteriales</taxon>
        <taxon>Mycobacteriaceae</taxon>
        <taxon>Mycobacterium</taxon>
    </lineage>
</organism>
<dbReference type="Pfam" id="PF00561">
    <property type="entry name" value="Abhydrolase_1"/>
    <property type="match status" value="1"/>
</dbReference>
<reference evidence="2 3" key="1">
    <citation type="journal article" date="2019" name="Emerg. Microbes Infect.">
        <title>Comprehensive subspecies identification of 175 nontuberculous mycobacteria species based on 7547 genomic profiles.</title>
        <authorList>
            <person name="Matsumoto Y."/>
            <person name="Kinjo T."/>
            <person name="Motooka D."/>
            <person name="Nabeya D."/>
            <person name="Jung N."/>
            <person name="Uechi K."/>
            <person name="Horii T."/>
            <person name="Iida T."/>
            <person name="Fujita J."/>
            <person name="Nakamura S."/>
        </authorList>
    </citation>
    <scope>NUCLEOTIDE SEQUENCE [LARGE SCALE GENOMIC DNA]</scope>
    <source>
        <strain evidence="2 3">JCM 17322</strain>
    </source>
</reference>
<feature type="domain" description="AB hydrolase-1" evidence="1">
    <location>
        <begin position="7"/>
        <end position="54"/>
    </location>
</feature>